<reference evidence="5 6" key="1">
    <citation type="submission" date="2015-10" db="EMBL/GenBank/DDBJ databases">
        <title>Draft genome sequence of Streptomyces sp. RV15, isolated from a marine sponge.</title>
        <authorList>
            <person name="Ruckert C."/>
            <person name="Abdelmohsen U.R."/>
            <person name="Winkler A."/>
            <person name="Hentschel U."/>
            <person name="Kalinowski J."/>
            <person name="Kampfer P."/>
            <person name="Glaeser S."/>
        </authorList>
    </citation>
    <scope>NUCLEOTIDE SEQUENCE [LARGE SCALE GENOMIC DNA]</scope>
    <source>
        <strain evidence="5 6">RV15</strain>
    </source>
</reference>
<comment type="caution">
    <text evidence="5">The sequence shown here is derived from an EMBL/GenBank/DDBJ whole genome shotgun (WGS) entry which is preliminary data.</text>
</comment>
<dbReference type="GO" id="GO:0005829">
    <property type="term" value="C:cytosol"/>
    <property type="evidence" value="ECO:0007669"/>
    <property type="project" value="TreeGrafter"/>
</dbReference>
<dbReference type="InterPro" id="IPR019888">
    <property type="entry name" value="Tscrpt_reg_AsnC-like"/>
</dbReference>
<keyword evidence="3" id="KW-0804">Transcription</keyword>
<dbReference type="InterPro" id="IPR036388">
    <property type="entry name" value="WH-like_DNA-bd_sf"/>
</dbReference>
<dbReference type="AlphaFoldDB" id="A0A101UW84"/>
<dbReference type="CDD" id="cd00090">
    <property type="entry name" value="HTH_ARSR"/>
    <property type="match status" value="1"/>
</dbReference>
<sequence length="150" mass="16839">MDDLDRKILTELQQDGRLTVTELAARVKLSVSPCHRRLRDLERTGAIRGYRAVVDPSSVGLNFEALVFVTLRWEDRDTVAAFEQGVAAVPHVIQAQRLFGDPDYLLRVATADLAAFQQLYDERLATLAGVQRLTSTLVMKHVVDDRPLPQ</sequence>
<dbReference type="SMART" id="SM00344">
    <property type="entry name" value="HTH_ASNC"/>
    <property type="match status" value="1"/>
</dbReference>
<keyword evidence="1" id="KW-0805">Transcription regulation</keyword>
<dbReference type="Gene3D" id="1.10.10.10">
    <property type="entry name" value="Winged helix-like DNA-binding domain superfamily/Winged helix DNA-binding domain"/>
    <property type="match status" value="1"/>
</dbReference>
<evidence type="ECO:0000256" key="2">
    <source>
        <dbReference type="ARBA" id="ARBA00023125"/>
    </source>
</evidence>
<dbReference type="PRINTS" id="PR00033">
    <property type="entry name" value="HTHASNC"/>
</dbReference>
<accession>A0A101UW84</accession>
<dbReference type="FunFam" id="1.10.10.10:FF:000186">
    <property type="entry name" value="AsnC family transcriptional regulator"/>
    <property type="match status" value="1"/>
</dbReference>
<dbReference type="PANTHER" id="PTHR30154:SF34">
    <property type="entry name" value="TRANSCRIPTIONAL REGULATOR AZLB"/>
    <property type="match status" value="1"/>
</dbReference>
<dbReference type="Proteomes" id="UP000053260">
    <property type="component" value="Unassembled WGS sequence"/>
</dbReference>
<keyword evidence="6" id="KW-1185">Reference proteome</keyword>
<dbReference type="GO" id="GO:0043565">
    <property type="term" value="F:sequence-specific DNA binding"/>
    <property type="evidence" value="ECO:0007669"/>
    <property type="project" value="InterPro"/>
</dbReference>
<feature type="domain" description="HTH asnC-type" evidence="4">
    <location>
        <begin position="1"/>
        <end position="62"/>
    </location>
</feature>
<dbReference type="InterPro" id="IPR036390">
    <property type="entry name" value="WH_DNA-bd_sf"/>
</dbReference>
<proteinExistence type="predicted"/>
<dbReference type="InterPro" id="IPR019887">
    <property type="entry name" value="Tscrpt_reg_AsnC/Lrp_C"/>
</dbReference>
<dbReference type="Pfam" id="PF13412">
    <property type="entry name" value="HTH_24"/>
    <property type="match status" value="1"/>
</dbReference>
<dbReference type="Gene3D" id="3.30.70.920">
    <property type="match status" value="1"/>
</dbReference>
<dbReference type="STRING" id="909626.AQJ91_26825"/>
<evidence type="ECO:0000313" key="6">
    <source>
        <dbReference type="Proteomes" id="UP000053260"/>
    </source>
</evidence>
<dbReference type="SUPFAM" id="SSF54909">
    <property type="entry name" value="Dimeric alpha+beta barrel"/>
    <property type="match status" value="1"/>
</dbReference>
<dbReference type="PANTHER" id="PTHR30154">
    <property type="entry name" value="LEUCINE-RESPONSIVE REGULATORY PROTEIN"/>
    <property type="match status" value="1"/>
</dbReference>
<dbReference type="RefSeq" id="WP_067026622.1">
    <property type="nucleotide sequence ID" value="NZ_KQ949093.1"/>
</dbReference>
<dbReference type="GO" id="GO:0043200">
    <property type="term" value="P:response to amino acid"/>
    <property type="evidence" value="ECO:0007669"/>
    <property type="project" value="TreeGrafter"/>
</dbReference>
<protein>
    <submittedName>
        <fullName evidence="5">AsnC family transcriptional regulator</fullName>
    </submittedName>
</protein>
<evidence type="ECO:0000313" key="5">
    <source>
        <dbReference type="EMBL" id="KUO18024.1"/>
    </source>
</evidence>
<dbReference type="InterPro" id="IPR000485">
    <property type="entry name" value="AsnC-type_HTH_dom"/>
</dbReference>
<dbReference type="OrthoDB" id="166264at2"/>
<dbReference type="InterPro" id="IPR011991">
    <property type="entry name" value="ArsR-like_HTH"/>
</dbReference>
<dbReference type="InterPro" id="IPR011008">
    <property type="entry name" value="Dimeric_a/b-barrel"/>
</dbReference>
<name>A0A101UW84_9ACTN</name>
<dbReference type="EMBL" id="LMXB01000068">
    <property type="protein sequence ID" value="KUO18024.1"/>
    <property type="molecule type" value="Genomic_DNA"/>
</dbReference>
<dbReference type="PROSITE" id="PS50956">
    <property type="entry name" value="HTH_ASNC_2"/>
    <property type="match status" value="1"/>
</dbReference>
<evidence type="ECO:0000256" key="1">
    <source>
        <dbReference type="ARBA" id="ARBA00023015"/>
    </source>
</evidence>
<dbReference type="Pfam" id="PF01037">
    <property type="entry name" value="AsnC_trans_reg"/>
    <property type="match status" value="1"/>
</dbReference>
<keyword evidence="2" id="KW-0238">DNA-binding</keyword>
<gene>
    <name evidence="5" type="ORF">AQJ91_26825</name>
</gene>
<evidence type="ECO:0000259" key="4">
    <source>
        <dbReference type="PROSITE" id="PS50956"/>
    </source>
</evidence>
<dbReference type="SUPFAM" id="SSF46785">
    <property type="entry name" value="Winged helix' DNA-binding domain"/>
    <property type="match status" value="1"/>
</dbReference>
<evidence type="ECO:0000256" key="3">
    <source>
        <dbReference type="ARBA" id="ARBA00023163"/>
    </source>
</evidence>
<organism evidence="5 6">
    <name type="scientific">Streptomyces dysideae</name>
    <dbReference type="NCBI Taxonomy" id="909626"/>
    <lineage>
        <taxon>Bacteria</taxon>
        <taxon>Bacillati</taxon>
        <taxon>Actinomycetota</taxon>
        <taxon>Actinomycetes</taxon>
        <taxon>Kitasatosporales</taxon>
        <taxon>Streptomycetaceae</taxon>
        <taxon>Streptomyces</taxon>
    </lineage>
</organism>